<proteinExistence type="predicted"/>
<evidence type="ECO:0000313" key="1">
    <source>
        <dbReference type="Proteomes" id="UP000887572"/>
    </source>
</evidence>
<accession>A0A914GSR1</accession>
<evidence type="ECO:0000313" key="2">
    <source>
        <dbReference type="WBParaSite" id="Gr19_v10_g10042.t1"/>
    </source>
</evidence>
<reference evidence="2" key="1">
    <citation type="submission" date="2022-11" db="UniProtKB">
        <authorList>
            <consortium name="WormBaseParasite"/>
        </authorList>
    </citation>
    <scope>IDENTIFICATION</scope>
</reference>
<dbReference type="AlphaFoldDB" id="A0A914GSR1"/>
<dbReference type="PANTHER" id="PTHR33568:SF3">
    <property type="entry name" value="DNA-DIRECTED DNA POLYMERASE"/>
    <property type="match status" value="1"/>
</dbReference>
<name>A0A914GSR1_GLORO</name>
<sequence length="132" mass="15279">MVRFNPLVEVKETKPEEDVPYDGLLKVKVVPPKNLMYPPLPLHLDDMLRFINCGVCAKKAKKEFVRAGDVEKCAHSDEERALLGTFTSIELHNALELGYKVIRFYRAYHFEEFDSQLFKGSKTMRAETEEEI</sequence>
<keyword evidence="1" id="KW-1185">Reference proteome</keyword>
<dbReference type="WBParaSite" id="Gr19_v10_g10042.t1">
    <property type="protein sequence ID" value="Gr19_v10_g10042.t1"/>
    <property type="gene ID" value="Gr19_v10_g10042"/>
</dbReference>
<protein>
    <submittedName>
        <fullName evidence="2">Uncharacterized protein</fullName>
    </submittedName>
</protein>
<dbReference type="Proteomes" id="UP000887572">
    <property type="component" value="Unplaced"/>
</dbReference>
<organism evidence="1 2">
    <name type="scientific">Globodera rostochiensis</name>
    <name type="common">Golden nematode worm</name>
    <name type="synonym">Heterodera rostochiensis</name>
    <dbReference type="NCBI Taxonomy" id="31243"/>
    <lineage>
        <taxon>Eukaryota</taxon>
        <taxon>Metazoa</taxon>
        <taxon>Ecdysozoa</taxon>
        <taxon>Nematoda</taxon>
        <taxon>Chromadorea</taxon>
        <taxon>Rhabditida</taxon>
        <taxon>Tylenchina</taxon>
        <taxon>Tylenchomorpha</taxon>
        <taxon>Tylenchoidea</taxon>
        <taxon>Heteroderidae</taxon>
        <taxon>Heteroderinae</taxon>
        <taxon>Globodera</taxon>
    </lineage>
</organism>
<dbReference type="PANTHER" id="PTHR33568">
    <property type="entry name" value="DNA POLYMERASE"/>
    <property type="match status" value="1"/>
</dbReference>